<evidence type="ECO:0000313" key="2">
    <source>
        <dbReference type="Proteomes" id="UP000596827"/>
    </source>
</evidence>
<dbReference type="EMBL" id="JACORU010000008">
    <property type="protein sequence ID" value="MBC5766811.1"/>
    <property type="molecule type" value="Genomic_DNA"/>
</dbReference>
<dbReference type="AlphaFoldDB" id="A0A923MC49"/>
<accession>A0A923MC49</accession>
<dbReference type="Proteomes" id="UP000596827">
    <property type="component" value="Unassembled WGS sequence"/>
</dbReference>
<name>A0A923MC49_9BURK</name>
<sequence>MSRKVNVFAGATIPQPLVEELPQDAAWDEWSKAVEDQEHKYAPTAPQSLPMKLGRDTRYEQTAPATLEELDALEARKAAAAAAVAPAPAKASGLSLDEMIQSFRRENIVCLHQSYWTKMYVLLAQHRKGSARLPPPPLTGKVWDATPVTAKRMSFHAHLEWASMHGCLPDIYAFLKEMPSEAWFRG</sequence>
<gene>
    <name evidence="1" type="ORF">H8R02_20265</name>
</gene>
<evidence type="ECO:0000313" key="1">
    <source>
        <dbReference type="EMBL" id="MBC5766811.1"/>
    </source>
</evidence>
<comment type="caution">
    <text evidence="1">The sequence shown here is derived from an EMBL/GenBank/DDBJ whole genome shotgun (WGS) entry which is preliminary data.</text>
</comment>
<keyword evidence="2" id="KW-1185">Reference proteome</keyword>
<organism evidence="1 2">
    <name type="scientific">Ramlibacter albus</name>
    <dbReference type="NCBI Taxonomy" id="2079448"/>
    <lineage>
        <taxon>Bacteria</taxon>
        <taxon>Pseudomonadati</taxon>
        <taxon>Pseudomonadota</taxon>
        <taxon>Betaproteobacteria</taxon>
        <taxon>Burkholderiales</taxon>
        <taxon>Comamonadaceae</taxon>
        <taxon>Ramlibacter</taxon>
    </lineage>
</organism>
<dbReference type="RefSeq" id="WP_187083308.1">
    <property type="nucleotide sequence ID" value="NZ_JACORU010000008.1"/>
</dbReference>
<proteinExistence type="predicted"/>
<reference evidence="1" key="1">
    <citation type="submission" date="2020-08" db="EMBL/GenBank/DDBJ databases">
        <title>Ramlibacter sp. GTP1 16S ribosomal RNA gene genome sequencing and assembly.</title>
        <authorList>
            <person name="Kang M."/>
        </authorList>
    </citation>
    <scope>NUCLEOTIDE SEQUENCE</scope>
    <source>
        <strain evidence="1">GTP1</strain>
    </source>
</reference>
<protein>
    <submittedName>
        <fullName evidence="1">Uncharacterized protein</fullName>
    </submittedName>
</protein>